<evidence type="ECO:0000313" key="3">
    <source>
        <dbReference type="Proteomes" id="UP000679220"/>
    </source>
</evidence>
<dbReference type="InterPro" id="IPR002734">
    <property type="entry name" value="RibDG_C"/>
</dbReference>
<proteinExistence type="predicted"/>
<dbReference type="InterPro" id="IPR050765">
    <property type="entry name" value="Riboflavin_Biosynth_HTPR"/>
</dbReference>
<comment type="caution">
    <text evidence="2">The sequence shown here is derived from an EMBL/GenBank/DDBJ whole genome shotgun (WGS) entry which is preliminary data.</text>
</comment>
<sequence length="179" mass="20098">METRNKVFIATSIDGCIADRNGELDWLYSVPNPEGLDMGYNDFISGVDAIVMGRSTFETVCGFDCEWPYRIPVFVLSQTLQEIPEAYKDKAQLVKGDLQDVVRQLNNKGYMLLYIDGGKTIQSFLKEDLIDDLIVSTIPVVLGGGAPLFGTTSEALNFELVSSQLYLDNVTQIHYRRKR</sequence>
<gene>
    <name evidence="2" type="ORF">KDU71_08955</name>
</gene>
<dbReference type="SUPFAM" id="SSF53597">
    <property type="entry name" value="Dihydrofolate reductase-like"/>
    <property type="match status" value="1"/>
</dbReference>
<protein>
    <submittedName>
        <fullName evidence="2">Dihydrofolate reductase</fullName>
    </submittedName>
</protein>
<organism evidence="2 3">
    <name type="scientific">Carboxylicivirga sediminis</name>
    <dbReference type="NCBI Taxonomy" id="2006564"/>
    <lineage>
        <taxon>Bacteria</taxon>
        <taxon>Pseudomonadati</taxon>
        <taxon>Bacteroidota</taxon>
        <taxon>Bacteroidia</taxon>
        <taxon>Marinilabiliales</taxon>
        <taxon>Marinilabiliaceae</taxon>
        <taxon>Carboxylicivirga</taxon>
    </lineage>
</organism>
<dbReference type="AlphaFoldDB" id="A0A941F487"/>
<dbReference type="InterPro" id="IPR024072">
    <property type="entry name" value="DHFR-like_dom_sf"/>
</dbReference>
<dbReference type="GO" id="GO:0009231">
    <property type="term" value="P:riboflavin biosynthetic process"/>
    <property type="evidence" value="ECO:0007669"/>
    <property type="project" value="InterPro"/>
</dbReference>
<keyword evidence="3" id="KW-1185">Reference proteome</keyword>
<dbReference type="Pfam" id="PF01872">
    <property type="entry name" value="RibD_C"/>
    <property type="match status" value="1"/>
</dbReference>
<name>A0A941F487_9BACT</name>
<dbReference type="RefSeq" id="WP_212189840.1">
    <property type="nucleotide sequence ID" value="NZ_JAGTAR010000011.1"/>
</dbReference>
<dbReference type="Proteomes" id="UP000679220">
    <property type="component" value="Unassembled WGS sequence"/>
</dbReference>
<dbReference type="PANTHER" id="PTHR38011:SF11">
    <property type="entry name" value="2,5-DIAMINO-6-RIBOSYLAMINO-4(3H)-PYRIMIDINONE 5'-PHOSPHATE REDUCTASE"/>
    <property type="match status" value="1"/>
</dbReference>
<dbReference type="Gene3D" id="3.40.430.10">
    <property type="entry name" value="Dihydrofolate Reductase, subunit A"/>
    <property type="match status" value="1"/>
</dbReference>
<evidence type="ECO:0000313" key="2">
    <source>
        <dbReference type="EMBL" id="MBR8535684.1"/>
    </source>
</evidence>
<reference evidence="2" key="2">
    <citation type="submission" date="2021-04" db="EMBL/GenBank/DDBJ databases">
        <authorList>
            <person name="Zhang T."/>
            <person name="Zhang Y."/>
            <person name="Lu D."/>
            <person name="Zuo D."/>
            <person name="Du Z."/>
        </authorList>
    </citation>
    <scope>NUCLEOTIDE SEQUENCE</scope>
    <source>
        <strain evidence="2">JR1</strain>
    </source>
</reference>
<accession>A0A941F487</accession>
<dbReference type="GO" id="GO:0008703">
    <property type="term" value="F:5-amino-6-(5-phosphoribosylamino)uracil reductase activity"/>
    <property type="evidence" value="ECO:0007669"/>
    <property type="project" value="InterPro"/>
</dbReference>
<evidence type="ECO:0000259" key="1">
    <source>
        <dbReference type="Pfam" id="PF01872"/>
    </source>
</evidence>
<reference evidence="2" key="1">
    <citation type="journal article" date="2018" name="Int. J. Syst. Evol. Microbiol.">
        <title>Carboxylicivirga sediminis sp. nov., isolated from coastal sediment.</title>
        <authorList>
            <person name="Wang F.Q."/>
            <person name="Ren L.H."/>
            <person name="Zou R.J."/>
            <person name="Sun Y.Z."/>
            <person name="Liu X.J."/>
            <person name="Jiang F."/>
            <person name="Liu L.J."/>
        </authorList>
    </citation>
    <scope>NUCLEOTIDE SEQUENCE</scope>
    <source>
        <strain evidence="2">JR1</strain>
    </source>
</reference>
<dbReference type="PANTHER" id="PTHR38011">
    <property type="entry name" value="DIHYDROFOLATE REDUCTASE FAMILY PROTEIN (AFU_ORTHOLOGUE AFUA_8G06820)"/>
    <property type="match status" value="1"/>
</dbReference>
<feature type="domain" description="Bacterial bifunctional deaminase-reductase C-terminal" evidence="1">
    <location>
        <begin position="8"/>
        <end position="166"/>
    </location>
</feature>
<dbReference type="EMBL" id="JAGTAR010000011">
    <property type="protein sequence ID" value="MBR8535684.1"/>
    <property type="molecule type" value="Genomic_DNA"/>
</dbReference>